<dbReference type="RefSeq" id="WP_203841595.1">
    <property type="nucleotide sequence ID" value="NZ_BAAATV010000019.1"/>
</dbReference>
<accession>A0ABQ4A1U8</accession>
<gene>
    <name evidence="1" type="ORF">Ahu01nite_076950</name>
</gene>
<sequence>MPAAWLSLRRRLLTPANRETELARRGFRIKDPAARAVLETAGRTFLEGFGNAAGTATPDAAHTELERIQHPLRGFGYEGAAMAYALMAGLGIGGGLPAFLTGPAQRHTYMAHVGAGWAMARLPRLRWHRVTPHDPLLRWLALDGYGFHQAYFHTGRYVHQQYREPPGFWPAPWHGDYPGHVVDQGIGRALWFVEGADPAAVTTTIERFPADRRPDLYSGAGLAATYAAGATLEELAAFRDRAGEHRPAVAQGSAFAAKARVLAGNPTEATAQATGVLCGMTPGEAAAVTDEALQALQPGGARPTFAQWRDRISHRFAPSGRY</sequence>
<keyword evidence="2" id="KW-1185">Reference proteome</keyword>
<dbReference type="Proteomes" id="UP000603200">
    <property type="component" value="Unassembled WGS sequence"/>
</dbReference>
<dbReference type="Pfam" id="PF08012">
    <property type="entry name" value="DUF1702"/>
    <property type="match status" value="1"/>
</dbReference>
<reference evidence="1 2" key="1">
    <citation type="submission" date="2021-01" db="EMBL/GenBank/DDBJ databases">
        <title>Whole genome shotgun sequence of Actinoplanes humidus NBRC 14915.</title>
        <authorList>
            <person name="Komaki H."/>
            <person name="Tamura T."/>
        </authorList>
    </citation>
    <scope>NUCLEOTIDE SEQUENCE [LARGE SCALE GENOMIC DNA]</scope>
    <source>
        <strain evidence="1 2">NBRC 14915</strain>
    </source>
</reference>
<comment type="caution">
    <text evidence="1">The sequence shown here is derived from an EMBL/GenBank/DDBJ whole genome shotgun (WGS) entry which is preliminary data.</text>
</comment>
<dbReference type="InterPro" id="IPR012964">
    <property type="entry name" value="DUF1702"/>
</dbReference>
<organism evidence="1 2">
    <name type="scientific">Winogradskya humida</name>
    <dbReference type="NCBI Taxonomy" id="113566"/>
    <lineage>
        <taxon>Bacteria</taxon>
        <taxon>Bacillati</taxon>
        <taxon>Actinomycetota</taxon>
        <taxon>Actinomycetes</taxon>
        <taxon>Micromonosporales</taxon>
        <taxon>Micromonosporaceae</taxon>
        <taxon>Winogradskya</taxon>
    </lineage>
</organism>
<protein>
    <submittedName>
        <fullName evidence="1">Enediyne biosynthesis protein</fullName>
    </submittedName>
</protein>
<proteinExistence type="predicted"/>
<evidence type="ECO:0000313" key="1">
    <source>
        <dbReference type="EMBL" id="GIE24593.1"/>
    </source>
</evidence>
<name>A0ABQ4A1U8_9ACTN</name>
<evidence type="ECO:0000313" key="2">
    <source>
        <dbReference type="Proteomes" id="UP000603200"/>
    </source>
</evidence>
<dbReference type="EMBL" id="BOMN01000111">
    <property type="protein sequence ID" value="GIE24593.1"/>
    <property type="molecule type" value="Genomic_DNA"/>
</dbReference>